<dbReference type="HOGENOM" id="CLU_1304575_0_0_1"/>
<proteinExistence type="predicted"/>
<dbReference type="InParanoid" id="A0A0C2WJJ5"/>
<organism evidence="1 2">
    <name type="scientific">Amanita muscaria (strain Koide BX008)</name>
    <dbReference type="NCBI Taxonomy" id="946122"/>
    <lineage>
        <taxon>Eukaryota</taxon>
        <taxon>Fungi</taxon>
        <taxon>Dikarya</taxon>
        <taxon>Basidiomycota</taxon>
        <taxon>Agaricomycotina</taxon>
        <taxon>Agaricomycetes</taxon>
        <taxon>Agaricomycetidae</taxon>
        <taxon>Agaricales</taxon>
        <taxon>Pluteineae</taxon>
        <taxon>Amanitaceae</taxon>
        <taxon>Amanita</taxon>
    </lineage>
</organism>
<evidence type="ECO:0000313" key="1">
    <source>
        <dbReference type="EMBL" id="KIL56841.1"/>
    </source>
</evidence>
<reference evidence="1 2" key="1">
    <citation type="submission" date="2014-04" db="EMBL/GenBank/DDBJ databases">
        <title>Evolutionary Origins and Diversification of the Mycorrhizal Mutualists.</title>
        <authorList>
            <consortium name="DOE Joint Genome Institute"/>
            <consortium name="Mycorrhizal Genomics Consortium"/>
            <person name="Kohler A."/>
            <person name="Kuo A."/>
            <person name="Nagy L.G."/>
            <person name="Floudas D."/>
            <person name="Copeland A."/>
            <person name="Barry K.W."/>
            <person name="Cichocki N."/>
            <person name="Veneault-Fourrey C."/>
            <person name="LaButti K."/>
            <person name="Lindquist E.A."/>
            <person name="Lipzen A."/>
            <person name="Lundell T."/>
            <person name="Morin E."/>
            <person name="Murat C."/>
            <person name="Riley R."/>
            <person name="Ohm R."/>
            <person name="Sun H."/>
            <person name="Tunlid A."/>
            <person name="Henrissat B."/>
            <person name="Grigoriev I.V."/>
            <person name="Hibbett D.S."/>
            <person name="Martin F."/>
        </authorList>
    </citation>
    <scope>NUCLEOTIDE SEQUENCE [LARGE SCALE GENOMIC DNA]</scope>
    <source>
        <strain evidence="1 2">Koide BX008</strain>
    </source>
</reference>
<dbReference type="AlphaFoldDB" id="A0A0C2WJJ5"/>
<name>A0A0C2WJJ5_AMAMK</name>
<evidence type="ECO:0000313" key="2">
    <source>
        <dbReference type="Proteomes" id="UP000054549"/>
    </source>
</evidence>
<sequence length="211" mass="24454">MEWRLKHKKAQHKEVATPVITAAAGSDNESDQEDLIAVIAPEIDQPEWRFSVPKEGWPEAIYDNHMDMFPKDEVNAIIKRCPLKYRLYATMFGVVPTQDKEQAIRDVLNLMKQNGEVHRAVAHGSAWMIVGFDNPNVRDRYLEHRAVVNYKLRQAVIFREFAKEPYKWLCQMQAKSLLNLFRETGSYNQDLPHFNHTKFCSADLLPTVSPD</sequence>
<accession>A0A0C2WJJ5</accession>
<gene>
    <name evidence="1" type="ORF">M378DRAFT_16733</name>
</gene>
<protein>
    <submittedName>
        <fullName evidence="1">Uncharacterized protein</fullName>
    </submittedName>
</protein>
<dbReference type="EMBL" id="KN818397">
    <property type="protein sequence ID" value="KIL56841.1"/>
    <property type="molecule type" value="Genomic_DNA"/>
</dbReference>
<keyword evidence="2" id="KW-1185">Reference proteome</keyword>
<dbReference type="Proteomes" id="UP000054549">
    <property type="component" value="Unassembled WGS sequence"/>
</dbReference>